<sequence length="149" mass="15616">MEGVVVFDACAANGVVASSFSNSSRDAMNIISTVKGTAVLSKDWKELFSSQTLSFYPYGKKDGKVYSTAPRDTGGADDCVGEIIVTGPTEIETCSGEVVLEIIGEVFGTILASDGLETGPGNSNHALPIGEEFMCSSNKFEVLCSIVEV</sequence>
<gene>
    <name evidence="1" type="ORF">V6N12_007432</name>
</gene>
<name>A0ABR2F1T4_9ROSI</name>
<keyword evidence="2" id="KW-1185">Reference proteome</keyword>
<dbReference type="Proteomes" id="UP001472677">
    <property type="component" value="Unassembled WGS sequence"/>
</dbReference>
<accession>A0ABR2F1T4</accession>
<evidence type="ECO:0000313" key="2">
    <source>
        <dbReference type="Proteomes" id="UP001472677"/>
    </source>
</evidence>
<reference evidence="1 2" key="1">
    <citation type="journal article" date="2024" name="G3 (Bethesda)">
        <title>Genome assembly of Hibiscus sabdariffa L. provides insights into metabolisms of medicinal natural products.</title>
        <authorList>
            <person name="Kim T."/>
        </authorList>
    </citation>
    <scope>NUCLEOTIDE SEQUENCE [LARGE SCALE GENOMIC DNA]</scope>
    <source>
        <strain evidence="1">TK-2024</strain>
        <tissue evidence="1">Old leaves</tissue>
    </source>
</reference>
<proteinExistence type="predicted"/>
<comment type="caution">
    <text evidence="1">The sequence shown here is derived from an EMBL/GenBank/DDBJ whole genome shotgun (WGS) entry which is preliminary data.</text>
</comment>
<protein>
    <submittedName>
        <fullName evidence="1">Uncharacterized protein</fullName>
    </submittedName>
</protein>
<evidence type="ECO:0000313" key="1">
    <source>
        <dbReference type="EMBL" id="KAK8568897.1"/>
    </source>
</evidence>
<dbReference type="EMBL" id="JBBPBM010000009">
    <property type="protein sequence ID" value="KAK8568897.1"/>
    <property type="molecule type" value="Genomic_DNA"/>
</dbReference>
<organism evidence="1 2">
    <name type="scientific">Hibiscus sabdariffa</name>
    <name type="common">roselle</name>
    <dbReference type="NCBI Taxonomy" id="183260"/>
    <lineage>
        <taxon>Eukaryota</taxon>
        <taxon>Viridiplantae</taxon>
        <taxon>Streptophyta</taxon>
        <taxon>Embryophyta</taxon>
        <taxon>Tracheophyta</taxon>
        <taxon>Spermatophyta</taxon>
        <taxon>Magnoliopsida</taxon>
        <taxon>eudicotyledons</taxon>
        <taxon>Gunneridae</taxon>
        <taxon>Pentapetalae</taxon>
        <taxon>rosids</taxon>
        <taxon>malvids</taxon>
        <taxon>Malvales</taxon>
        <taxon>Malvaceae</taxon>
        <taxon>Malvoideae</taxon>
        <taxon>Hibiscus</taxon>
    </lineage>
</organism>